<evidence type="ECO:0000256" key="1">
    <source>
        <dbReference type="ARBA" id="ARBA00004613"/>
    </source>
</evidence>
<sequence>MYHVPLLSAVFAGLAAVAATDYRVPVQIIFRAYCPACQWFISDPVYSLMQDDGFRAITNLQYVPAAAMRDIDGVLDCTGGASECEGHRWMACVLDRFKDSPKATSTHMAVRPCMIFAFVIWTQCIEGEESGYVWMDKVAFCFKDLADFNALAKCKDEQGDTLVRKLMTVAAKLEGPWQPYTIVDGTVLGSASAAVTLDMMQIDICKRYKGPSSALPPFCDSVPGVVRQTEAPAPVAPVVPVVQDKKVKVQVIWRAYCPACKWYLSDPVYNLLVDPEFQAIIDFEPYPSGSTVESSPGQFQCGGGASECTGHLYMSCALRLFPSLSDVAANLKCLEDSHQMWDKRVKSCFSGKALEQVKACFASDTSKQYLREYIAVSSTIHQAWVPYTIIDGTVIGTAREGVHYEALTKAICDAYTGLHRPSVCGPAPGGAAVVVQAEPVKQPVEPVKEVAKPVQTAAPVVAKVTEKKAEKKAPVMPCRQKEKGFEYDDPPDIGKPATDKAALNGGGGVKLGAVGAVGAKTAEPSSFLTNPLLLPMLLIGGLLFAALRYSKPEKKKM</sequence>
<dbReference type="Proteomes" id="UP000332933">
    <property type="component" value="Unassembled WGS sequence"/>
</dbReference>
<evidence type="ECO:0000256" key="2">
    <source>
        <dbReference type="ARBA" id="ARBA00005679"/>
    </source>
</evidence>
<evidence type="ECO:0000256" key="6">
    <source>
        <dbReference type="SAM" id="Phobius"/>
    </source>
</evidence>
<keyword evidence="6" id="KW-0472">Membrane</keyword>
<keyword evidence="3" id="KW-0964">Secreted</keyword>
<dbReference type="GO" id="GO:0005576">
    <property type="term" value="C:extracellular region"/>
    <property type="evidence" value="ECO:0007669"/>
    <property type="project" value="UniProtKB-SubCell"/>
</dbReference>
<dbReference type="EMBL" id="CAADRA010000059">
    <property type="protein sequence ID" value="VFT78148.1"/>
    <property type="molecule type" value="Genomic_DNA"/>
</dbReference>
<keyword evidence="6" id="KW-1133">Transmembrane helix</keyword>
<organism evidence="9 10">
    <name type="scientific">Aphanomyces stellatus</name>
    <dbReference type="NCBI Taxonomy" id="120398"/>
    <lineage>
        <taxon>Eukaryota</taxon>
        <taxon>Sar</taxon>
        <taxon>Stramenopiles</taxon>
        <taxon>Oomycota</taxon>
        <taxon>Saprolegniomycetes</taxon>
        <taxon>Saprolegniales</taxon>
        <taxon>Verrucalvaceae</taxon>
        <taxon>Aphanomyces</taxon>
    </lineage>
</organism>
<accession>A0A485K477</accession>
<keyword evidence="5" id="KW-0325">Glycoprotein</keyword>
<dbReference type="Pfam" id="PF03227">
    <property type="entry name" value="GILT"/>
    <property type="match status" value="2"/>
</dbReference>
<keyword evidence="10" id="KW-1185">Reference proteome</keyword>
<gene>
    <name evidence="9" type="primary">Aste57867_924</name>
    <name evidence="8" type="ORF">As57867_000923</name>
    <name evidence="9" type="ORF">ASTE57867_924</name>
</gene>
<dbReference type="InterPro" id="IPR004911">
    <property type="entry name" value="Interferon-induced_GILT"/>
</dbReference>
<evidence type="ECO:0000256" key="7">
    <source>
        <dbReference type="SAM" id="SignalP"/>
    </source>
</evidence>
<dbReference type="PANTHER" id="PTHR13234">
    <property type="entry name" value="GAMMA-INTERFERON INDUCIBLE LYSOSOMAL THIOL REDUCTASE GILT"/>
    <property type="match status" value="1"/>
</dbReference>
<comment type="similarity">
    <text evidence="2">Belongs to the GILT family.</text>
</comment>
<name>A0A485K477_9STRA</name>
<dbReference type="EMBL" id="VJMH01000059">
    <property type="protein sequence ID" value="KAF0719595.1"/>
    <property type="molecule type" value="Genomic_DNA"/>
</dbReference>
<dbReference type="GO" id="GO:0016671">
    <property type="term" value="F:oxidoreductase activity, acting on a sulfur group of donors, disulfide as acceptor"/>
    <property type="evidence" value="ECO:0007669"/>
    <property type="project" value="InterPro"/>
</dbReference>
<dbReference type="AlphaFoldDB" id="A0A485K477"/>
<reference evidence="9 10" key="1">
    <citation type="submission" date="2019-03" db="EMBL/GenBank/DDBJ databases">
        <authorList>
            <person name="Gaulin E."/>
            <person name="Dumas B."/>
        </authorList>
    </citation>
    <scope>NUCLEOTIDE SEQUENCE [LARGE SCALE GENOMIC DNA]</scope>
    <source>
        <strain evidence="9">CBS 568.67</strain>
    </source>
</reference>
<evidence type="ECO:0000256" key="5">
    <source>
        <dbReference type="ARBA" id="ARBA00023180"/>
    </source>
</evidence>
<keyword evidence="6" id="KW-0812">Transmembrane</keyword>
<evidence type="ECO:0000313" key="8">
    <source>
        <dbReference type="EMBL" id="KAF0719595.1"/>
    </source>
</evidence>
<dbReference type="OrthoDB" id="958254at2759"/>
<keyword evidence="4 7" id="KW-0732">Signal</keyword>
<evidence type="ECO:0000313" key="9">
    <source>
        <dbReference type="EMBL" id="VFT78148.1"/>
    </source>
</evidence>
<comment type="subcellular location">
    <subcellularLocation>
        <location evidence="1">Secreted</location>
    </subcellularLocation>
</comment>
<evidence type="ECO:0000256" key="3">
    <source>
        <dbReference type="ARBA" id="ARBA00022525"/>
    </source>
</evidence>
<feature type="transmembrane region" description="Helical" evidence="6">
    <location>
        <begin position="532"/>
        <end position="549"/>
    </location>
</feature>
<dbReference type="PANTHER" id="PTHR13234:SF8">
    <property type="entry name" value="GAMMA-INTERFERON-INDUCIBLE LYSOSOMAL THIOL REDUCTASE"/>
    <property type="match status" value="1"/>
</dbReference>
<protein>
    <submittedName>
        <fullName evidence="9">Aste57867_924 protein</fullName>
    </submittedName>
</protein>
<evidence type="ECO:0000313" key="10">
    <source>
        <dbReference type="Proteomes" id="UP000332933"/>
    </source>
</evidence>
<evidence type="ECO:0000256" key="4">
    <source>
        <dbReference type="ARBA" id="ARBA00022729"/>
    </source>
</evidence>
<proteinExistence type="inferred from homology"/>
<feature type="chain" id="PRO_5036115862" evidence="7">
    <location>
        <begin position="20"/>
        <end position="557"/>
    </location>
</feature>
<feature type="signal peptide" evidence="7">
    <location>
        <begin position="1"/>
        <end position="19"/>
    </location>
</feature>
<reference evidence="8" key="2">
    <citation type="submission" date="2019-06" db="EMBL/GenBank/DDBJ databases">
        <title>Genomics analysis of Aphanomyces spp. identifies a new class of oomycete effector associated with host adaptation.</title>
        <authorList>
            <person name="Gaulin E."/>
        </authorList>
    </citation>
    <scope>NUCLEOTIDE SEQUENCE</scope>
    <source>
        <strain evidence="8">CBS 578.67</strain>
    </source>
</reference>